<reference evidence="8" key="1">
    <citation type="submission" date="2016-11" db="UniProtKB">
        <authorList>
            <consortium name="WormBaseParasite"/>
        </authorList>
    </citation>
    <scope>IDENTIFICATION</scope>
</reference>
<sequence length="198" mass="23127">MSIEQKYCGSDWIARVKSVKRQEVRDKEGWANEFRYIVKILRTYKASDSKTCNLAKIDCVYSATQSAACGVSLKDGQEYLLFAAHILTLKSELIQEGEQWDWKLRYTVKFLKVFKGEEDCQYEKNYYLFTSANDGLCGVNLKNNTEYLNFGYYINDKRNIGLCEYNNEWNFAPEEIKEDLNNGEFDNYCETKTSTTKI</sequence>
<dbReference type="WBParaSite" id="MhA1_Contig1429.frz3.gene7">
    <property type="protein sequence ID" value="MhA1_Contig1429.frz3.gene7"/>
    <property type="gene ID" value="MhA1_Contig1429.frz3.gene7"/>
</dbReference>
<protein>
    <submittedName>
        <fullName evidence="8">NTR domain-containing protein</fullName>
    </submittedName>
</protein>
<dbReference type="AlphaFoldDB" id="A0A1I8B5P5"/>
<dbReference type="InterPro" id="IPR008993">
    <property type="entry name" value="TIMP-like_OB-fold"/>
</dbReference>
<evidence type="ECO:0000256" key="3">
    <source>
        <dbReference type="ARBA" id="ARBA00023157"/>
    </source>
</evidence>
<dbReference type="Gene3D" id="2.40.50.120">
    <property type="match status" value="2"/>
</dbReference>
<name>A0A1I8B5P5_MELHA</name>
<dbReference type="GO" id="GO:0005615">
    <property type="term" value="C:extracellular space"/>
    <property type="evidence" value="ECO:0007669"/>
    <property type="project" value="TreeGrafter"/>
</dbReference>
<dbReference type="GO" id="GO:0051045">
    <property type="term" value="P:negative regulation of membrane protein ectodomain proteolysis"/>
    <property type="evidence" value="ECO:0007669"/>
    <property type="project" value="TreeGrafter"/>
</dbReference>
<feature type="domain" description="NTR" evidence="6">
    <location>
        <begin position="1"/>
        <end position="120"/>
    </location>
</feature>
<dbReference type="GO" id="GO:0002020">
    <property type="term" value="F:protease binding"/>
    <property type="evidence" value="ECO:0007669"/>
    <property type="project" value="TreeGrafter"/>
</dbReference>
<organism evidence="7 8">
    <name type="scientific">Meloidogyne hapla</name>
    <name type="common">Root-knot nematode worm</name>
    <dbReference type="NCBI Taxonomy" id="6305"/>
    <lineage>
        <taxon>Eukaryota</taxon>
        <taxon>Metazoa</taxon>
        <taxon>Ecdysozoa</taxon>
        <taxon>Nematoda</taxon>
        <taxon>Chromadorea</taxon>
        <taxon>Rhabditida</taxon>
        <taxon>Tylenchina</taxon>
        <taxon>Tylenchomorpha</taxon>
        <taxon>Tylenchoidea</taxon>
        <taxon>Meloidogynidae</taxon>
        <taxon>Meloidogyninae</taxon>
        <taxon>Meloidogyne</taxon>
    </lineage>
</organism>
<dbReference type="GO" id="GO:0008191">
    <property type="term" value="F:metalloendopeptidase inhibitor activity"/>
    <property type="evidence" value="ECO:0007669"/>
    <property type="project" value="InterPro"/>
</dbReference>
<keyword evidence="4" id="KW-0862">Zinc</keyword>
<dbReference type="InterPro" id="IPR001820">
    <property type="entry name" value="TIMP"/>
</dbReference>
<keyword evidence="7" id="KW-1185">Reference proteome</keyword>
<dbReference type="Proteomes" id="UP000095281">
    <property type="component" value="Unplaced"/>
</dbReference>
<dbReference type="PANTHER" id="PTHR11844">
    <property type="entry name" value="METALLOPROTEASE INHIBITOR"/>
    <property type="match status" value="1"/>
</dbReference>
<dbReference type="Pfam" id="PF00965">
    <property type="entry name" value="TIMP"/>
    <property type="match status" value="2"/>
</dbReference>
<evidence type="ECO:0000256" key="1">
    <source>
        <dbReference type="ARBA" id="ARBA00004613"/>
    </source>
</evidence>
<dbReference type="SUPFAM" id="SSF50242">
    <property type="entry name" value="TIMP-like"/>
    <property type="match status" value="2"/>
</dbReference>
<keyword evidence="4" id="KW-0479">Metal-binding</keyword>
<evidence type="ECO:0000256" key="4">
    <source>
        <dbReference type="PIRSR" id="PIRSR601820-1"/>
    </source>
</evidence>
<dbReference type="GO" id="GO:0046872">
    <property type="term" value="F:metal ion binding"/>
    <property type="evidence" value="ECO:0007669"/>
    <property type="project" value="UniProtKB-KW"/>
</dbReference>
<feature type="binding site" evidence="4">
    <location>
        <position position="69"/>
    </location>
    <ligand>
        <name>Zn(2+)</name>
        <dbReference type="ChEBI" id="CHEBI:29105"/>
        <note>ligand shared with metalloproteinase partner</note>
    </ligand>
</feature>
<evidence type="ECO:0000313" key="8">
    <source>
        <dbReference type="WBParaSite" id="MhA1_Contig1429.frz3.gene7"/>
    </source>
</evidence>
<comment type="subcellular location">
    <subcellularLocation>
        <location evidence="1">Secreted</location>
    </subcellularLocation>
</comment>
<proteinExistence type="predicted"/>
<dbReference type="PROSITE" id="PS50189">
    <property type="entry name" value="NTR"/>
    <property type="match status" value="1"/>
</dbReference>
<evidence type="ECO:0000256" key="2">
    <source>
        <dbReference type="ARBA" id="ARBA00022525"/>
    </source>
</evidence>
<dbReference type="PANTHER" id="PTHR11844:SF33">
    <property type="entry name" value="TISSUE INHIBITOR OF METALLOPROTEINASE"/>
    <property type="match status" value="1"/>
</dbReference>
<dbReference type="InterPro" id="IPR001134">
    <property type="entry name" value="Netrin_domain"/>
</dbReference>
<keyword evidence="2" id="KW-0964">Secreted</keyword>
<evidence type="ECO:0000256" key="5">
    <source>
        <dbReference type="PIRSR" id="PIRSR601820-3"/>
    </source>
</evidence>
<evidence type="ECO:0000259" key="6">
    <source>
        <dbReference type="PROSITE" id="PS50189"/>
    </source>
</evidence>
<evidence type="ECO:0000313" key="7">
    <source>
        <dbReference type="Proteomes" id="UP000095281"/>
    </source>
</evidence>
<dbReference type="GO" id="GO:0031012">
    <property type="term" value="C:extracellular matrix"/>
    <property type="evidence" value="ECO:0007669"/>
    <property type="project" value="TreeGrafter"/>
</dbReference>
<keyword evidence="3 5" id="KW-1015">Disulfide bond</keyword>
<feature type="disulfide bond" evidence="5">
    <location>
        <begin position="69"/>
        <end position="137"/>
    </location>
</feature>
<accession>A0A1I8B5P5</accession>